<protein>
    <recommendedName>
        <fullName evidence="11">Multicopper oxidase</fullName>
    </recommendedName>
</protein>
<evidence type="ECO:0000256" key="5">
    <source>
        <dbReference type="SAM" id="SignalP"/>
    </source>
</evidence>
<dbReference type="Pfam" id="PF07732">
    <property type="entry name" value="Cu-oxidase_3"/>
    <property type="match status" value="1"/>
</dbReference>
<evidence type="ECO:0000313" key="10">
    <source>
        <dbReference type="Proteomes" id="UP000193922"/>
    </source>
</evidence>
<keyword evidence="4" id="KW-0186">Copper</keyword>
<feature type="signal peptide" evidence="5">
    <location>
        <begin position="1"/>
        <end position="18"/>
    </location>
</feature>
<accession>A0A1Y1W5G1</accession>
<feature type="chain" id="PRO_5010994686" description="Multicopper oxidase" evidence="5">
    <location>
        <begin position="19"/>
        <end position="515"/>
    </location>
</feature>
<comment type="similarity">
    <text evidence="1">Belongs to the multicopper oxidase family.</text>
</comment>
<keyword evidence="2" id="KW-0479">Metal-binding</keyword>
<sequence>MFLSYFLTTAALSIGALGAQVTHDWTISEIPVNLDGKHPRTAIGVNGQMTVPVVRAQLGDTLVLRVHNKLDEPTGLHSHGIFNNGTNYYDGAGGITECGVAPKSTFDYRIPLVQTGTYWLHGHHGSQYMNGLRGPLIITDPNGEPYDYDEDIVVAMEDFFPQTSHMTMAGEPDMHKMNSTGMGMGMADRQTNQLPLRDKIKHQNLRFTPGRTYRIRLLNIGSTMMFRFGIEGHDLHIIEVDGLATKPRTVSSVEVAVAQRVSVLVTAKPQASHNYRYHIEQFSDIFPEVSGFNPNHQEGLVLYSRNAPTRRCRDITWEHFEDMKLTPLDMLPLMTPDVRHDITLTANRVDNEITGMFINNISFALPAVPSMFTALAARGQMTTKTFPRNSNVHVLGHLHVLELRIFNHDIVRHPMHMHGHFFQIVEQGVIGKPETAVRSGRYPMRRDTAVVPPGHYMTMRFRADNPGVWMFHCHIDKHAASGLTMLFACAPEVMNERIKVPNSVVDHCHMMGIDV</sequence>
<dbReference type="InterPro" id="IPR001117">
    <property type="entry name" value="Cu-oxidase_2nd"/>
</dbReference>
<dbReference type="InterPro" id="IPR011706">
    <property type="entry name" value="Cu-oxidase_C"/>
</dbReference>
<keyword evidence="3" id="KW-0560">Oxidoreductase</keyword>
<feature type="domain" description="Plastocyanin-like" evidence="6">
    <location>
        <begin position="153"/>
        <end position="279"/>
    </location>
</feature>
<dbReference type="STRING" id="61395.A0A1Y1W5G1"/>
<reference evidence="9 10" key="1">
    <citation type="submission" date="2016-07" db="EMBL/GenBank/DDBJ databases">
        <title>Pervasive Adenine N6-methylation of Active Genes in Fungi.</title>
        <authorList>
            <consortium name="DOE Joint Genome Institute"/>
            <person name="Mondo S.J."/>
            <person name="Dannebaum R.O."/>
            <person name="Kuo R.C."/>
            <person name="Labutti K."/>
            <person name="Haridas S."/>
            <person name="Kuo A."/>
            <person name="Salamov A."/>
            <person name="Ahrendt S.R."/>
            <person name="Lipzen A."/>
            <person name="Sullivan W."/>
            <person name="Andreopoulos W.B."/>
            <person name="Clum A."/>
            <person name="Lindquist E."/>
            <person name="Daum C."/>
            <person name="Ramamoorthy G.K."/>
            <person name="Gryganskyi A."/>
            <person name="Culley D."/>
            <person name="Magnuson J.K."/>
            <person name="James T.Y."/>
            <person name="O'Malley M.A."/>
            <person name="Stajich J.E."/>
            <person name="Spatafora J.W."/>
            <person name="Visel A."/>
            <person name="Grigoriev I.V."/>
        </authorList>
    </citation>
    <scope>NUCLEOTIDE SEQUENCE [LARGE SCALE GENOMIC DNA]</scope>
    <source>
        <strain evidence="9 10">ATCC 12442</strain>
    </source>
</reference>
<dbReference type="GO" id="GO:0016491">
    <property type="term" value="F:oxidoreductase activity"/>
    <property type="evidence" value="ECO:0007669"/>
    <property type="project" value="UniProtKB-KW"/>
</dbReference>
<organism evidence="9 10">
    <name type="scientific">Linderina pennispora</name>
    <dbReference type="NCBI Taxonomy" id="61395"/>
    <lineage>
        <taxon>Eukaryota</taxon>
        <taxon>Fungi</taxon>
        <taxon>Fungi incertae sedis</taxon>
        <taxon>Zoopagomycota</taxon>
        <taxon>Kickxellomycotina</taxon>
        <taxon>Kickxellomycetes</taxon>
        <taxon>Kickxellales</taxon>
        <taxon>Kickxellaceae</taxon>
        <taxon>Linderina</taxon>
    </lineage>
</organism>
<dbReference type="InterPro" id="IPR008972">
    <property type="entry name" value="Cupredoxin"/>
</dbReference>
<dbReference type="Proteomes" id="UP000193922">
    <property type="component" value="Unassembled WGS sequence"/>
</dbReference>
<dbReference type="EMBL" id="MCFD01000009">
    <property type="protein sequence ID" value="ORX68466.1"/>
    <property type="molecule type" value="Genomic_DNA"/>
</dbReference>
<evidence type="ECO:0000259" key="6">
    <source>
        <dbReference type="Pfam" id="PF00394"/>
    </source>
</evidence>
<keyword evidence="5" id="KW-0732">Signal</keyword>
<proteinExistence type="inferred from homology"/>
<keyword evidence="10" id="KW-1185">Reference proteome</keyword>
<feature type="domain" description="Plastocyanin-like" evidence="8">
    <location>
        <begin position="27"/>
        <end position="142"/>
    </location>
</feature>
<gene>
    <name evidence="9" type="ORF">DL89DRAFT_247415</name>
</gene>
<dbReference type="InterPro" id="IPR002355">
    <property type="entry name" value="Cu_oxidase_Cu_BS"/>
</dbReference>
<dbReference type="Gene3D" id="2.60.40.420">
    <property type="entry name" value="Cupredoxins - blue copper proteins"/>
    <property type="match status" value="3"/>
</dbReference>
<evidence type="ECO:0000256" key="3">
    <source>
        <dbReference type="ARBA" id="ARBA00023002"/>
    </source>
</evidence>
<evidence type="ECO:0000256" key="1">
    <source>
        <dbReference type="ARBA" id="ARBA00010609"/>
    </source>
</evidence>
<dbReference type="PANTHER" id="PTHR11709:SF361">
    <property type="entry name" value="IRON TRANSPORT MULTICOPPER OXIDASE FET3"/>
    <property type="match status" value="1"/>
</dbReference>
<evidence type="ECO:0008006" key="11">
    <source>
        <dbReference type="Google" id="ProtNLM"/>
    </source>
</evidence>
<dbReference type="AlphaFoldDB" id="A0A1Y1W5G1"/>
<dbReference type="InterPro" id="IPR045087">
    <property type="entry name" value="Cu-oxidase_fam"/>
</dbReference>
<dbReference type="OrthoDB" id="2121828at2759"/>
<evidence type="ECO:0000256" key="2">
    <source>
        <dbReference type="ARBA" id="ARBA00022723"/>
    </source>
</evidence>
<dbReference type="PROSITE" id="PS00080">
    <property type="entry name" value="MULTICOPPER_OXIDASE2"/>
    <property type="match status" value="1"/>
</dbReference>
<evidence type="ECO:0000259" key="7">
    <source>
        <dbReference type="Pfam" id="PF07731"/>
    </source>
</evidence>
<comment type="caution">
    <text evidence="9">The sequence shown here is derived from an EMBL/GenBank/DDBJ whole genome shotgun (WGS) entry which is preliminary data.</text>
</comment>
<evidence type="ECO:0000259" key="8">
    <source>
        <dbReference type="Pfam" id="PF07732"/>
    </source>
</evidence>
<evidence type="ECO:0000256" key="4">
    <source>
        <dbReference type="ARBA" id="ARBA00023008"/>
    </source>
</evidence>
<evidence type="ECO:0000313" key="9">
    <source>
        <dbReference type="EMBL" id="ORX68466.1"/>
    </source>
</evidence>
<feature type="domain" description="Plastocyanin-like" evidence="7">
    <location>
        <begin position="368"/>
        <end position="490"/>
    </location>
</feature>
<dbReference type="Pfam" id="PF00394">
    <property type="entry name" value="Cu-oxidase"/>
    <property type="match status" value="1"/>
</dbReference>
<dbReference type="RefSeq" id="XP_040742248.1">
    <property type="nucleotide sequence ID" value="XM_040885124.1"/>
</dbReference>
<dbReference type="GO" id="GO:0005507">
    <property type="term" value="F:copper ion binding"/>
    <property type="evidence" value="ECO:0007669"/>
    <property type="project" value="InterPro"/>
</dbReference>
<dbReference type="PANTHER" id="PTHR11709">
    <property type="entry name" value="MULTI-COPPER OXIDASE"/>
    <property type="match status" value="1"/>
</dbReference>
<dbReference type="GeneID" id="63801772"/>
<name>A0A1Y1W5G1_9FUNG</name>
<dbReference type="InterPro" id="IPR033138">
    <property type="entry name" value="Cu_oxidase_CS"/>
</dbReference>
<dbReference type="PROSITE" id="PS00079">
    <property type="entry name" value="MULTICOPPER_OXIDASE1"/>
    <property type="match status" value="1"/>
</dbReference>
<dbReference type="SUPFAM" id="SSF49503">
    <property type="entry name" value="Cupredoxins"/>
    <property type="match status" value="3"/>
</dbReference>
<dbReference type="InterPro" id="IPR011707">
    <property type="entry name" value="Cu-oxidase-like_N"/>
</dbReference>
<dbReference type="Pfam" id="PF07731">
    <property type="entry name" value="Cu-oxidase_2"/>
    <property type="match status" value="1"/>
</dbReference>